<keyword evidence="7" id="KW-1185">Reference proteome</keyword>
<name>A0A1V4DJA5_9ENTE</name>
<dbReference type="SMART" id="SM00248">
    <property type="entry name" value="ANK"/>
    <property type="match status" value="5"/>
</dbReference>
<dbReference type="SUPFAM" id="SSF48403">
    <property type="entry name" value="Ankyrin repeat"/>
    <property type="match status" value="1"/>
</dbReference>
<comment type="caution">
    <text evidence="6">The sequence shown here is derived from an EMBL/GenBank/DDBJ whole genome shotgun (WGS) entry which is preliminary data.</text>
</comment>
<organism evidence="6 7">
    <name type="scientific">Vagococcus martis</name>
    <dbReference type="NCBI Taxonomy" id="1768210"/>
    <lineage>
        <taxon>Bacteria</taxon>
        <taxon>Bacillati</taxon>
        <taxon>Bacillota</taxon>
        <taxon>Bacilli</taxon>
        <taxon>Lactobacillales</taxon>
        <taxon>Enterococcaceae</taxon>
        <taxon>Vagococcus</taxon>
    </lineage>
</organism>
<keyword evidence="5" id="KW-0732">Signal</keyword>
<keyword evidence="2 3" id="KW-0040">ANK repeat</keyword>
<evidence type="ECO:0000256" key="5">
    <source>
        <dbReference type="SAM" id="SignalP"/>
    </source>
</evidence>
<dbReference type="InterPro" id="IPR051165">
    <property type="entry name" value="Multifunctional_ANK_Repeat"/>
</dbReference>
<dbReference type="InterPro" id="IPR002110">
    <property type="entry name" value="Ankyrin_rpt"/>
</dbReference>
<dbReference type="PANTHER" id="PTHR24123:SF33">
    <property type="entry name" value="PROTEIN HOS4"/>
    <property type="match status" value="1"/>
</dbReference>
<dbReference type="PANTHER" id="PTHR24123">
    <property type="entry name" value="ANKYRIN REPEAT-CONTAINING"/>
    <property type="match status" value="1"/>
</dbReference>
<dbReference type="AlphaFoldDB" id="A0A1V4DJA5"/>
<feature type="chain" id="PRO_5038772345" evidence="5">
    <location>
        <begin position="19"/>
        <end position="257"/>
    </location>
</feature>
<feature type="region of interest" description="Disordered" evidence="4">
    <location>
        <begin position="24"/>
        <end position="49"/>
    </location>
</feature>
<reference evidence="6 7" key="1">
    <citation type="submission" date="2017-02" db="EMBL/GenBank/DDBJ databases">
        <title>Vagococcus cremeus sp. nov., isolated from the small intestine of a marten, Martes flavigula.</title>
        <authorList>
            <person name="Tak E.J."/>
            <person name="Bae J.-W."/>
        </authorList>
    </citation>
    <scope>NUCLEOTIDE SEQUENCE [LARGE SCALE GENOMIC DNA]</scope>
    <source>
        <strain evidence="6 7">D7T301</strain>
    </source>
</reference>
<evidence type="ECO:0000256" key="4">
    <source>
        <dbReference type="SAM" id="MobiDB-lite"/>
    </source>
</evidence>
<evidence type="ECO:0000313" key="6">
    <source>
        <dbReference type="EMBL" id="OPF88605.1"/>
    </source>
</evidence>
<dbReference type="PROSITE" id="PS50297">
    <property type="entry name" value="ANK_REP_REGION"/>
    <property type="match status" value="1"/>
</dbReference>
<dbReference type="RefSeq" id="WP_079348037.1">
    <property type="nucleotide sequence ID" value="NZ_MVAB01000001.1"/>
</dbReference>
<dbReference type="PROSITE" id="PS51257">
    <property type="entry name" value="PROKAR_LIPOPROTEIN"/>
    <property type="match status" value="1"/>
</dbReference>
<evidence type="ECO:0000256" key="3">
    <source>
        <dbReference type="PROSITE-ProRule" id="PRU00023"/>
    </source>
</evidence>
<keyword evidence="1" id="KW-0677">Repeat</keyword>
<protein>
    <submittedName>
        <fullName evidence="6">Uncharacterized protein</fullName>
    </submittedName>
</protein>
<sequence>MKKVFQLSILLVFLSACSNNEVNNMSGTTEKSKVTSSQTKQSTRESSIAYSTVSGEKETQFDAGTLLTAVEQNDLTLVKDIVSSKTYNINEQNEKGETPLLIATHNNQVDIAKVLIDAGADVNKQDNIEDSAYLYAAAQGKTEILSYILKHATPNQTVYNRFGGNAIIPAAEKGHLENVKLLLKDGKVDINHQNDYGYTALIEAVALRDGSKVYQQIVSELLKNGADKTLKDNSGRTAEDYASQLGYETILKLLKQY</sequence>
<dbReference type="Proteomes" id="UP000189970">
    <property type="component" value="Unassembled WGS sequence"/>
</dbReference>
<evidence type="ECO:0000256" key="1">
    <source>
        <dbReference type="ARBA" id="ARBA00022737"/>
    </source>
</evidence>
<dbReference type="InterPro" id="IPR036770">
    <property type="entry name" value="Ankyrin_rpt-contain_sf"/>
</dbReference>
<evidence type="ECO:0000313" key="7">
    <source>
        <dbReference type="Proteomes" id="UP000189970"/>
    </source>
</evidence>
<dbReference type="Gene3D" id="1.25.40.20">
    <property type="entry name" value="Ankyrin repeat-containing domain"/>
    <property type="match status" value="1"/>
</dbReference>
<feature type="signal peptide" evidence="5">
    <location>
        <begin position="1"/>
        <end position="18"/>
    </location>
</feature>
<gene>
    <name evidence="6" type="ORF">BW731_10720</name>
</gene>
<dbReference type="EMBL" id="MVAB01000001">
    <property type="protein sequence ID" value="OPF88605.1"/>
    <property type="molecule type" value="Genomic_DNA"/>
</dbReference>
<proteinExistence type="predicted"/>
<dbReference type="Pfam" id="PF12796">
    <property type="entry name" value="Ank_2"/>
    <property type="match status" value="2"/>
</dbReference>
<evidence type="ECO:0000256" key="2">
    <source>
        <dbReference type="ARBA" id="ARBA00023043"/>
    </source>
</evidence>
<feature type="repeat" description="ANK" evidence="3">
    <location>
        <begin position="95"/>
        <end position="127"/>
    </location>
</feature>
<dbReference type="PROSITE" id="PS50088">
    <property type="entry name" value="ANK_REPEAT"/>
    <property type="match status" value="1"/>
</dbReference>
<accession>A0A1V4DJA5</accession>